<feature type="transmembrane region" description="Helical" evidence="1">
    <location>
        <begin position="179"/>
        <end position="198"/>
    </location>
</feature>
<dbReference type="Proteomes" id="UP000824090">
    <property type="component" value="Unassembled WGS sequence"/>
</dbReference>
<reference evidence="3" key="1">
    <citation type="submission" date="2020-10" db="EMBL/GenBank/DDBJ databases">
        <authorList>
            <person name="Gilroy R."/>
        </authorList>
    </citation>
    <scope>NUCLEOTIDE SEQUENCE</scope>
    <source>
        <strain evidence="3">ChiHcec3-6078</strain>
    </source>
</reference>
<dbReference type="Gene3D" id="1.20.144.10">
    <property type="entry name" value="Phosphatidic acid phosphatase type 2/haloperoxidase"/>
    <property type="match status" value="1"/>
</dbReference>
<feature type="transmembrane region" description="Helical" evidence="1">
    <location>
        <begin position="52"/>
        <end position="73"/>
    </location>
</feature>
<dbReference type="PANTHER" id="PTHR14969">
    <property type="entry name" value="SPHINGOSINE-1-PHOSPHATE PHOSPHOHYDROLASE"/>
    <property type="match status" value="1"/>
</dbReference>
<evidence type="ECO:0000313" key="4">
    <source>
        <dbReference type="Proteomes" id="UP000824090"/>
    </source>
</evidence>
<protein>
    <submittedName>
        <fullName evidence="3">Phosphatase PAP2 family protein</fullName>
    </submittedName>
</protein>
<dbReference type="EMBL" id="DVMP01000136">
    <property type="protein sequence ID" value="HIU26276.1"/>
    <property type="molecule type" value="Genomic_DNA"/>
</dbReference>
<evidence type="ECO:0000313" key="3">
    <source>
        <dbReference type="EMBL" id="HIU26276.1"/>
    </source>
</evidence>
<proteinExistence type="predicted"/>
<keyword evidence="1" id="KW-1133">Transmembrane helix</keyword>
<accession>A0A9D1I154</accession>
<organism evidence="3 4">
    <name type="scientific">Candidatus Allocopromorpha excrementigallinarum</name>
    <dbReference type="NCBI Taxonomy" id="2840742"/>
    <lineage>
        <taxon>Bacteria</taxon>
        <taxon>Bacillati</taxon>
        <taxon>Bacillota</taxon>
        <taxon>Clostridia</taxon>
        <taxon>Eubacteriales</taxon>
        <taxon>Eubacteriaceae</taxon>
        <taxon>Eubacteriaceae incertae sedis</taxon>
        <taxon>Candidatus Allocopromorpha</taxon>
    </lineage>
</organism>
<dbReference type="Pfam" id="PF01569">
    <property type="entry name" value="PAP2"/>
    <property type="match status" value="1"/>
</dbReference>
<keyword evidence="1" id="KW-0472">Membrane</keyword>
<reference evidence="3" key="2">
    <citation type="journal article" date="2021" name="PeerJ">
        <title>Extensive microbial diversity within the chicken gut microbiome revealed by metagenomics and culture.</title>
        <authorList>
            <person name="Gilroy R."/>
            <person name="Ravi A."/>
            <person name="Getino M."/>
            <person name="Pursley I."/>
            <person name="Horton D.L."/>
            <person name="Alikhan N.F."/>
            <person name="Baker D."/>
            <person name="Gharbi K."/>
            <person name="Hall N."/>
            <person name="Watson M."/>
            <person name="Adriaenssens E.M."/>
            <person name="Foster-Nyarko E."/>
            <person name="Jarju S."/>
            <person name="Secka A."/>
            <person name="Antonio M."/>
            <person name="Oren A."/>
            <person name="Chaudhuri R.R."/>
            <person name="La Ragione R."/>
            <person name="Hildebrand F."/>
            <person name="Pallen M.J."/>
        </authorList>
    </citation>
    <scope>NUCLEOTIDE SEQUENCE</scope>
    <source>
        <strain evidence="3">ChiHcec3-6078</strain>
    </source>
</reference>
<gene>
    <name evidence="3" type="ORF">IAC50_07285</name>
</gene>
<feature type="domain" description="Phosphatidic acid phosphatase type 2/haloperoxidase" evidence="2">
    <location>
        <begin position="81"/>
        <end position="194"/>
    </location>
</feature>
<dbReference type="PANTHER" id="PTHR14969:SF13">
    <property type="entry name" value="AT30094P"/>
    <property type="match status" value="1"/>
</dbReference>
<dbReference type="SUPFAM" id="SSF48317">
    <property type="entry name" value="Acid phosphatase/Vanadium-dependent haloperoxidase"/>
    <property type="match status" value="1"/>
</dbReference>
<dbReference type="InterPro" id="IPR036938">
    <property type="entry name" value="PAP2/HPO_sf"/>
</dbReference>
<keyword evidence="1" id="KW-0812">Transmembrane</keyword>
<feature type="transmembrane region" description="Helical" evidence="1">
    <location>
        <begin position="118"/>
        <end position="140"/>
    </location>
</feature>
<comment type="caution">
    <text evidence="3">The sequence shown here is derived from an EMBL/GenBank/DDBJ whole genome shotgun (WGS) entry which is preliminary data.</text>
</comment>
<dbReference type="SMART" id="SM00014">
    <property type="entry name" value="acidPPc"/>
    <property type="match status" value="1"/>
</dbReference>
<evidence type="ECO:0000256" key="1">
    <source>
        <dbReference type="SAM" id="Phobius"/>
    </source>
</evidence>
<name>A0A9D1I154_9FIRM</name>
<evidence type="ECO:0000259" key="2">
    <source>
        <dbReference type="SMART" id="SM00014"/>
    </source>
</evidence>
<dbReference type="CDD" id="cd03392">
    <property type="entry name" value="PAP2_like_2"/>
    <property type="match status" value="1"/>
</dbReference>
<dbReference type="AlphaFoldDB" id="A0A9D1I154"/>
<sequence>MRVKLLIAAGAGLAGFTAMLCLFLTGNAHWIDDPVRELLYGLRSSGLTAVMKVITYMGNWQTVTALCIVLLLIGKTRITYGIPLAAGAAFVTLLNRGVKLLVERPRPEDITHLIEEGGFSFASGHAAASMFLFSILIYLIRKNFRNRKAADILTALLAVPMIAIGISRVYLGVHYPTDVIAGWGLGIAVAAAAAGFSMRLDKKKTGA</sequence>
<dbReference type="InterPro" id="IPR000326">
    <property type="entry name" value="PAP2/HPO"/>
</dbReference>
<feature type="transmembrane region" description="Helical" evidence="1">
    <location>
        <begin position="152"/>
        <end position="173"/>
    </location>
</feature>
<feature type="transmembrane region" description="Helical" evidence="1">
    <location>
        <begin position="80"/>
        <end position="98"/>
    </location>
</feature>